<evidence type="ECO:0008006" key="4">
    <source>
        <dbReference type="Google" id="ProtNLM"/>
    </source>
</evidence>
<dbReference type="RefSeq" id="WP_088621304.1">
    <property type="nucleotide sequence ID" value="NZ_CP022129.1"/>
</dbReference>
<dbReference type="EMBL" id="CP022129">
    <property type="protein sequence ID" value="ASF48437.1"/>
    <property type="molecule type" value="Genomic_DNA"/>
</dbReference>
<sequence>MTIFLKKNKLNASILVALQALGLSLGGVASSAAMADSTYFKYSNAYYSNATARQKMTIYTRGTPDKTSDSTYSGACTYSYGANSDPAMNEGESGKTSTTFSQYLTTTERDYRFNNNSEFLLGAFVDYIAPSVPLPLYSSVPHFCETTPADSTRDKTTIGNILYNNVRTGAFLRLRSLDDSENIFNFEFAQDRINMETKSENWWKDALGWSQYFYPNFTTLGSFHGPDASLAFKNSEVTLLSTQTPVGQYQHLYLNYSLKNNVQNSVFNTVPYGVNTQAYSGTPPSTGQTTYDASKHGGGLRFGVTFRFVDDGTFCGATSTGKKYYSFNLVENIFDERFEYIDQNPDGTINTSFQPLAVDPATGQNMYRYPLRNLVDYNAYVIPATGFHYNPFKVRGITTSIANKDLIPVLNSVIPNLVAGGAFPAMPTCAGKTAADYYAFILNNMYVPTASTGYETGGINDLSFSLFEFSLVGTNTAR</sequence>
<keyword evidence="1" id="KW-0732">Signal</keyword>
<evidence type="ECO:0000313" key="3">
    <source>
        <dbReference type="Proteomes" id="UP000197019"/>
    </source>
</evidence>
<dbReference type="AlphaFoldDB" id="A0A1Z4C4G3"/>
<feature type="chain" id="PRO_5012080015" description="DUF1302 domain-containing protein" evidence="1">
    <location>
        <begin position="36"/>
        <end position="478"/>
    </location>
</feature>
<evidence type="ECO:0000313" key="2">
    <source>
        <dbReference type="EMBL" id="ASF48437.1"/>
    </source>
</evidence>
<proteinExistence type="predicted"/>
<keyword evidence="3" id="KW-1185">Reference proteome</keyword>
<organism evidence="2 3">
    <name type="scientific">Methylovulum psychrotolerans</name>
    <dbReference type="NCBI Taxonomy" id="1704499"/>
    <lineage>
        <taxon>Bacteria</taxon>
        <taxon>Pseudomonadati</taxon>
        <taxon>Pseudomonadota</taxon>
        <taxon>Gammaproteobacteria</taxon>
        <taxon>Methylococcales</taxon>
        <taxon>Methylococcaceae</taxon>
        <taxon>Methylovulum</taxon>
    </lineage>
</organism>
<evidence type="ECO:0000256" key="1">
    <source>
        <dbReference type="SAM" id="SignalP"/>
    </source>
</evidence>
<accession>A0A1Z4C4G3</accession>
<protein>
    <recommendedName>
        <fullName evidence="4">DUF1302 domain-containing protein</fullName>
    </recommendedName>
</protein>
<reference evidence="2 3" key="1">
    <citation type="submission" date="2017-06" db="EMBL/GenBank/DDBJ databases">
        <title>Genome Sequencing of the methanotroph Methylovulum psychrotolerants str. HV10-M2 isolated from a high-altitude environment.</title>
        <authorList>
            <person name="Mateos-Rivera A."/>
        </authorList>
    </citation>
    <scope>NUCLEOTIDE SEQUENCE [LARGE SCALE GENOMIC DNA]</scope>
    <source>
        <strain evidence="2 3">HV10_M2</strain>
    </source>
</reference>
<gene>
    <name evidence="2" type="ORF">CEK71_21570</name>
</gene>
<name>A0A1Z4C4G3_9GAMM</name>
<dbReference type="KEGG" id="mpsy:CEK71_21570"/>
<feature type="signal peptide" evidence="1">
    <location>
        <begin position="1"/>
        <end position="35"/>
    </location>
</feature>
<dbReference type="Proteomes" id="UP000197019">
    <property type="component" value="Chromosome"/>
</dbReference>